<dbReference type="AlphaFoldDB" id="A0AAU8LI43"/>
<protein>
    <submittedName>
        <fullName evidence="1">Uncharacterized protein</fullName>
    </submittedName>
</protein>
<name>A0AAU8LI43_PSESX</name>
<dbReference type="EMBL" id="CP159362">
    <property type="protein sequence ID" value="XCN68304.1"/>
    <property type="molecule type" value="Genomic_DNA"/>
</dbReference>
<sequence length="144" mass="15848">MRNPQKSKGILVVLLLVCLAQAAWILMSSAPSPTLSRVVSTYPVGRDGMLYKVVSDTGGATEPFSYRYYIFQRIDDSKVALEKLRDEGSAFLVTRDGDAKVDIRGAVVKIAVSKAVYSFHSSTLFRHEGNYTPVTIQLEALTSE</sequence>
<reference evidence="1" key="1">
    <citation type="journal article" date="2014" name="Genome Announc.">
        <title>Draft Genome Sequences of a Phylogenetically Diverse Suite of Pseudomonas syringae Strains from Multiple Source Populations.</title>
        <authorList>
            <person name="Baltrus D.A."/>
            <person name="Yourstone S."/>
            <person name="Lind A."/>
            <person name="Guilbaud C."/>
            <person name="Sands D.C."/>
            <person name="Jones C.D."/>
            <person name="Morris C.E."/>
            <person name="Dangl J.L."/>
        </authorList>
    </citation>
    <scope>NUCLEOTIDE SEQUENCE</scope>
    <source>
        <strain evidence="1">CC1417</strain>
    </source>
</reference>
<accession>A0AAU8LI43</accession>
<gene>
    <name evidence="1" type="ORF">N011_03115</name>
</gene>
<organism evidence="1">
    <name type="scientific">Pseudomonas syringae CC1417</name>
    <dbReference type="NCBI Taxonomy" id="1357272"/>
    <lineage>
        <taxon>Bacteria</taxon>
        <taxon>Pseudomonadati</taxon>
        <taxon>Pseudomonadota</taxon>
        <taxon>Gammaproteobacteria</taxon>
        <taxon>Pseudomonadales</taxon>
        <taxon>Pseudomonadaceae</taxon>
        <taxon>Pseudomonas</taxon>
        <taxon>Pseudomonas syringae</taxon>
    </lineage>
</organism>
<reference evidence="1" key="2">
    <citation type="submission" date="2024-07" db="EMBL/GenBank/DDBJ databases">
        <title>A complete genome sequence for Pseudomonas syringae CC1417.</title>
        <authorList>
            <person name="Baltrus D.A."/>
        </authorList>
    </citation>
    <scope>NUCLEOTIDE SEQUENCE</scope>
    <source>
        <strain evidence="1">CC1417</strain>
    </source>
</reference>
<dbReference type="RefSeq" id="WP_024695064.1">
    <property type="nucleotide sequence ID" value="NZ_CP159362.1"/>
</dbReference>
<proteinExistence type="predicted"/>
<evidence type="ECO:0000313" key="1">
    <source>
        <dbReference type="EMBL" id="XCN68304.1"/>
    </source>
</evidence>